<gene>
    <name evidence="1" type="ORF">Aple_044250</name>
</gene>
<accession>A0A5M3XN22</accession>
<evidence type="ECO:0000313" key="1">
    <source>
        <dbReference type="EMBL" id="GES21529.1"/>
    </source>
</evidence>
<dbReference type="EMBL" id="BLAF01000024">
    <property type="protein sequence ID" value="GES21529.1"/>
    <property type="molecule type" value="Genomic_DNA"/>
</dbReference>
<evidence type="ECO:0000313" key="2">
    <source>
        <dbReference type="Proteomes" id="UP000377595"/>
    </source>
</evidence>
<comment type="caution">
    <text evidence="1">The sequence shown here is derived from an EMBL/GenBank/DDBJ whole genome shotgun (WGS) entry which is preliminary data.</text>
</comment>
<organism evidence="1 2">
    <name type="scientific">Acrocarpospora pleiomorpha</name>
    <dbReference type="NCBI Taxonomy" id="90975"/>
    <lineage>
        <taxon>Bacteria</taxon>
        <taxon>Bacillati</taxon>
        <taxon>Actinomycetota</taxon>
        <taxon>Actinomycetes</taxon>
        <taxon>Streptosporangiales</taxon>
        <taxon>Streptosporangiaceae</taxon>
        <taxon>Acrocarpospora</taxon>
    </lineage>
</organism>
<proteinExistence type="predicted"/>
<dbReference type="Proteomes" id="UP000377595">
    <property type="component" value="Unassembled WGS sequence"/>
</dbReference>
<reference evidence="1 2" key="1">
    <citation type="submission" date="2019-10" db="EMBL/GenBank/DDBJ databases">
        <title>Whole genome shotgun sequence of Acrocarpospora pleiomorpha NBRC 16267.</title>
        <authorList>
            <person name="Ichikawa N."/>
            <person name="Kimura A."/>
            <person name="Kitahashi Y."/>
            <person name="Komaki H."/>
            <person name="Oguchi A."/>
        </authorList>
    </citation>
    <scope>NUCLEOTIDE SEQUENCE [LARGE SCALE GENOMIC DNA]</scope>
    <source>
        <strain evidence="1 2">NBRC 16267</strain>
    </source>
</reference>
<protein>
    <submittedName>
        <fullName evidence="1">Uncharacterized protein</fullName>
    </submittedName>
</protein>
<dbReference type="AlphaFoldDB" id="A0A5M3XN22"/>
<keyword evidence="2" id="KW-1185">Reference proteome</keyword>
<name>A0A5M3XN22_9ACTN</name>
<sequence length="102" mass="11292">MSEQHRPVPFAETDFAEQPGFTVLELEDGLTIKGSCPACFGHTSMTFRYGTPQGYKGPFRKVAVPQRTRQITVYCVCGHLHADRPTESPENGCGAYWLVNLG</sequence>